<accession>A0AAV7MM75</accession>
<name>A0AAV7MM75_PLEWA</name>
<feature type="region of interest" description="Disordered" evidence="1">
    <location>
        <begin position="1"/>
        <end position="49"/>
    </location>
</feature>
<proteinExistence type="predicted"/>
<feature type="compositionally biased region" description="Low complexity" evidence="1">
    <location>
        <begin position="68"/>
        <end position="79"/>
    </location>
</feature>
<feature type="compositionally biased region" description="Pro residues" evidence="1">
    <location>
        <begin position="146"/>
        <end position="155"/>
    </location>
</feature>
<dbReference type="AlphaFoldDB" id="A0AAV7MM75"/>
<evidence type="ECO:0000313" key="2">
    <source>
        <dbReference type="EMBL" id="KAJ1104850.1"/>
    </source>
</evidence>
<comment type="caution">
    <text evidence="2">The sequence shown here is derived from an EMBL/GenBank/DDBJ whole genome shotgun (WGS) entry which is preliminary data.</text>
</comment>
<feature type="compositionally biased region" description="Low complexity" evidence="1">
    <location>
        <begin position="122"/>
        <end position="131"/>
    </location>
</feature>
<evidence type="ECO:0000256" key="1">
    <source>
        <dbReference type="SAM" id="MobiDB-lite"/>
    </source>
</evidence>
<organism evidence="2 3">
    <name type="scientific">Pleurodeles waltl</name>
    <name type="common">Iberian ribbed newt</name>
    <dbReference type="NCBI Taxonomy" id="8319"/>
    <lineage>
        <taxon>Eukaryota</taxon>
        <taxon>Metazoa</taxon>
        <taxon>Chordata</taxon>
        <taxon>Craniata</taxon>
        <taxon>Vertebrata</taxon>
        <taxon>Euteleostomi</taxon>
        <taxon>Amphibia</taxon>
        <taxon>Batrachia</taxon>
        <taxon>Caudata</taxon>
        <taxon>Salamandroidea</taxon>
        <taxon>Salamandridae</taxon>
        <taxon>Pleurodelinae</taxon>
        <taxon>Pleurodeles</taxon>
    </lineage>
</organism>
<dbReference type="Proteomes" id="UP001066276">
    <property type="component" value="Chromosome 9"/>
</dbReference>
<dbReference type="EMBL" id="JANPWB010000013">
    <property type="protein sequence ID" value="KAJ1104850.1"/>
    <property type="molecule type" value="Genomic_DNA"/>
</dbReference>
<reference evidence="2" key="1">
    <citation type="journal article" date="2022" name="bioRxiv">
        <title>Sequencing and chromosome-scale assembly of the giantPleurodeles waltlgenome.</title>
        <authorList>
            <person name="Brown T."/>
            <person name="Elewa A."/>
            <person name="Iarovenko S."/>
            <person name="Subramanian E."/>
            <person name="Araus A.J."/>
            <person name="Petzold A."/>
            <person name="Susuki M."/>
            <person name="Suzuki K.-i.T."/>
            <person name="Hayashi T."/>
            <person name="Toyoda A."/>
            <person name="Oliveira C."/>
            <person name="Osipova E."/>
            <person name="Leigh N.D."/>
            <person name="Simon A."/>
            <person name="Yun M.H."/>
        </authorList>
    </citation>
    <scope>NUCLEOTIDE SEQUENCE</scope>
    <source>
        <strain evidence="2">20211129_DDA</strain>
        <tissue evidence="2">Liver</tissue>
    </source>
</reference>
<keyword evidence="3" id="KW-1185">Reference proteome</keyword>
<gene>
    <name evidence="2" type="ORF">NDU88_002259</name>
</gene>
<evidence type="ECO:0000313" key="3">
    <source>
        <dbReference type="Proteomes" id="UP001066276"/>
    </source>
</evidence>
<sequence>MRDCDPVWCPADPRHAAATAPGDQQDPVGSTDVCGAPRQGETARNSMLPGIPKLQALMIPLVMPVDWSSSSQPGRSTSSVRDPQYHPQLPRQRSSGAQFRPGCEEFTVRARPRGPSATVVCRAAPRRAPQQARHRRKSSGPDDGPHPLPPQRRVL</sequence>
<protein>
    <submittedName>
        <fullName evidence="2">Uncharacterized protein</fullName>
    </submittedName>
</protein>
<feature type="region of interest" description="Disordered" evidence="1">
    <location>
        <begin position="66"/>
        <end position="155"/>
    </location>
</feature>